<protein>
    <submittedName>
        <fullName evidence="1">RCG20349</fullName>
    </submittedName>
</protein>
<evidence type="ECO:0000313" key="1">
    <source>
        <dbReference type="EMBL" id="EDL94967.1"/>
    </source>
</evidence>
<organism evidence="1 2">
    <name type="scientific">Rattus norvegicus</name>
    <name type="common">Rat</name>
    <dbReference type="NCBI Taxonomy" id="10116"/>
    <lineage>
        <taxon>Eukaryota</taxon>
        <taxon>Metazoa</taxon>
        <taxon>Chordata</taxon>
        <taxon>Craniata</taxon>
        <taxon>Vertebrata</taxon>
        <taxon>Euteleostomi</taxon>
        <taxon>Mammalia</taxon>
        <taxon>Eutheria</taxon>
        <taxon>Euarchontoglires</taxon>
        <taxon>Glires</taxon>
        <taxon>Rodentia</taxon>
        <taxon>Myomorpha</taxon>
        <taxon>Muroidea</taxon>
        <taxon>Muridae</taxon>
        <taxon>Murinae</taxon>
        <taxon>Rattus</taxon>
    </lineage>
</organism>
<gene>
    <name evidence="1" type="ORF">rCG_20349</name>
</gene>
<proteinExistence type="predicted"/>
<reference evidence="2" key="1">
    <citation type="submission" date="2005-09" db="EMBL/GenBank/DDBJ databases">
        <authorList>
            <person name="Mural R.J."/>
            <person name="Li P.W."/>
            <person name="Adams M.D."/>
            <person name="Amanatides P.G."/>
            <person name="Baden-Tillson H."/>
            <person name="Barnstead M."/>
            <person name="Chin S.H."/>
            <person name="Dew I."/>
            <person name="Evans C.A."/>
            <person name="Ferriera S."/>
            <person name="Flanigan M."/>
            <person name="Fosler C."/>
            <person name="Glodek A."/>
            <person name="Gu Z."/>
            <person name="Holt R.A."/>
            <person name="Jennings D."/>
            <person name="Kraft C.L."/>
            <person name="Lu F."/>
            <person name="Nguyen T."/>
            <person name="Nusskern D.R."/>
            <person name="Pfannkoch C.M."/>
            <person name="Sitter C."/>
            <person name="Sutton G.G."/>
            <person name="Venter J.C."/>
            <person name="Wang Z."/>
            <person name="Woodage T."/>
            <person name="Zheng X.H."/>
            <person name="Zhong F."/>
        </authorList>
    </citation>
    <scope>NUCLEOTIDE SEQUENCE [LARGE SCALE GENOMIC DNA]</scope>
    <source>
        <strain>BN</strain>
        <strain evidence="2">Sprague-Dawley</strain>
    </source>
</reference>
<sequence length="16" mass="1917">MCLYKCEVFILTPPFL</sequence>
<dbReference type="EMBL" id="CH473985">
    <property type="protein sequence ID" value="EDL94967.1"/>
    <property type="molecule type" value="Genomic_DNA"/>
</dbReference>
<dbReference type="AlphaFoldDB" id="A6JGW1"/>
<accession>A6JGW1</accession>
<dbReference type="Proteomes" id="UP000234681">
    <property type="component" value="Chromosome 13"/>
</dbReference>
<name>A6JGW1_RAT</name>
<evidence type="ECO:0000313" key="2">
    <source>
        <dbReference type="Proteomes" id="UP000234681"/>
    </source>
</evidence>